<evidence type="ECO:0000256" key="4">
    <source>
        <dbReference type="ARBA" id="ARBA00023136"/>
    </source>
</evidence>
<dbReference type="GO" id="GO:0140359">
    <property type="term" value="F:ABC-type transporter activity"/>
    <property type="evidence" value="ECO:0007669"/>
    <property type="project" value="InterPro"/>
</dbReference>
<dbReference type="STRING" id="185761.SAMN05660282_01514"/>
<feature type="transmembrane region" description="Helical" evidence="5">
    <location>
        <begin position="21"/>
        <end position="43"/>
    </location>
</feature>
<dbReference type="InterPro" id="IPR023908">
    <property type="entry name" value="xxxLxxG_rpt"/>
</dbReference>
<keyword evidence="8" id="KW-1185">Reference proteome</keyword>
<dbReference type="Pfam" id="PF12698">
    <property type="entry name" value="ABC2_membrane_3"/>
    <property type="match status" value="2"/>
</dbReference>
<evidence type="ECO:0000259" key="6">
    <source>
        <dbReference type="Pfam" id="PF12698"/>
    </source>
</evidence>
<feature type="transmembrane region" description="Helical" evidence="5">
    <location>
        <begin position="548"/>
        <end position="572"/>
    </location>
</feature>
<protein>
    <submittedName>
        <fullName evidence="7">Putative membrane protein</fullName>
    </submittedName>
</protein>
<evidence type="ECO:0000313" key="7">
    <source>
        <dbReference type="EMBL" id="SFG65275.1"/>
    </source>
</evidence>
<sequence>MIAGLHIGAELKRFFAGKLPPVALVMIVLLPLIFGGLFVWSYFDPIGGLSRLPVAVVNSDEGADTPDGFQKAGDEVTASLMKNERVNFIEATAEEAKDGVADGTYYFAIELPEDFTEAATSVNSDNPRSATINTAFNNTNGFIATMLGTNVTREVVDTVDRELGAKVTGQLLVGFSTIGEGMDAAAEGSGKLHEGASSAHDGAAKLADGANKLHGGAQSAHEGAAKLADGAAKLDDGLGTAHNGAAQLAQGLAALDAATDRLGEGAGQVSGGVDTLVGGANQLNNQVTAARDQVVAPLVNISAQLRAINLPQTIDLANQADQVIAQLQANPQQDILSKLAQLSAGAAEIHRQLSDPTAEYRSGVDRAAAASQKLEQGLSTLKDGSGKLVVGAQTLADGSSKLVDGSQQLSVGATQLRDGLVQLDAGSGELNLKISEGAQQVPRFPENIRDAAARSASSPVEERLVAQEMTKFGVGLAPFFISLGLFMGGTVMFMLLHAIQRRAVDSGLNPLRVALATYIPALLVGFAQATVMWLVLTYLIGLAPDHKLGLWFSMLGISATFVAVTHGINALVGAAAGRVVCLIFMALQLVSSGGLYPPETQPAFLRWVHTWDPMTFSVNLLREMIVGSMPGPDHRLIQAIIVLAFVWAIALCVSTYSAWRDRIVKAKDLHPELAL</sequence>
<dbReference type="RefSeq" id="WP_395890461.1">
    <property type="nucleotide sequence ID" value="NZ_FOPJ01000009.1"/>
</dbReference>
<comment type="subcellular location">
    <subcellularLocation>
        <location evidence="1">Membrane</location>
        <topology evidence="1">Multi-pass membrane protein</topology>
    </subcellularLocation>
</comment>
<feature type="transmembrane region" description="Helical" evidence="5">
    <location>
        <begin position="579"/>
        <end position="597"/>
    </location>
</feature>
<keyword evidence="2 5" id="KW-0812">Transmembrane</keyword>
<dbReference type="InterPro" id="IPR013525">
    <property type="entry name" value="ABC2_TM"/>
</dbReference>
<dbReference type="AlphaFoldDB" id="A0A1I2TK19"/>
<dbReference type="GO" id="GO:0016020">
    <property type="term" value="C:membrane"/>
    <property type="evidence" value="ECO:0007669"/>
    <property type="project" value="UniProtKB-SubCell"/>
</dbReference>
<feature type="domain" description="ABC-2 type transporter transmembrane" evidence="6">
    <location>
        <begin position="24"/>
        <end position="152"/>
    </location>
</feature>
<feature type="domain" description="ABC-2 type transporter transmembrane" evidence="6">
    <location>
        <begin position="433"/>
        <end position="654"/>
    </location>
</feature>
<accession>A0A1I2TK19</accession>
<dbReference type="InterPro" id="IPR017501">
    <property type="entry name" value="Phage_infect_YhgE_C"/>
</dbReference>
<reference evidence="7 8" key="1">
    <citation type="submission" date="2016-10" db="EMBL/GenBank/DDBJ databases">
        <authorList>
            <person name="de Groot N.N."/>
        </authorList>
    </citation>
    <scope>NUCLEOTIDE SEQUENCE [LARGE SCALE GENOMIC DNA]</scope>
    <source>
        <strain>J11</strain>
        <strain evidence="8">PG 39</strain>
    </source>
</reference>
<dbReference type="Gene3D" id="3.40.1710.10">
    <property type="entry name" value="abc type-2 transporter like domain"/>
    <property type="match status" value="1"/>
</dbReference>
<feature type="transmembrane region" description="Helical" evidence="5">
    <location>
        <begin position="511"/>
        <end position="536"/>
    </location>
</feature>
<keyword evidence="4 5" id="KW-0472">Membrane</keyword>
<evidence type="ECO:0000256" key="2">
    <source>
        <dbReference type="ARBA" id="ARBA00022692"/>
    </source>
</evidence>
<dbReference type="PANTHER" id="PTHR43077:SF5">
    <property type="entry name" value="PHAGE INFECTION PROTEIN"/>
    <property type="match status" value="1"/>
</dbReference>
<dbReference type="SUPFAM" id="SSF58104">
    <property type="entry name" value="Methyl-accepting chemotaxis protein (MCP) signaling domain"/>
    <property type="match status" value="1"/>
</dbReference>
<name>A0A1I2TK19_9CORY</name>
<evidence type="ECO:0000256" key="5">
    <source>
        <dbReference type="SAM" id="Phobius"/>
    </source>
</evidence>
<feature type="transmembrane region" description="Helical" evidence="5">
    <location>
        <begin position="476"/>
        <end position="499"/>
    </location>
</feature>
<evidence type="ECO:0000256" key="3">
    <source>
        <dbReference type="ARBA" id="ARBA00022989"/>
    </source>
</evidence>
<dbReference type="NCBIfam" id="TIGR03061">
    <property type="entry name" value="pip_yhgE_Nterm"/>
    <property type="match status" value="1"/>
</dbReference>
<feature type="transmembrane region" description="Helical" evidence="5">
    <location>
        <begin position="636"/>
        <end position="659"/>
    </location>
</feature>
<dbReference type="InterPro" id="IPR017500">
    <property type="entry name" value="Phage_infect_YhgE_N"/>
</dbReference>
<evidence type="ECO:0000313" key="8">
    <source>
        <dbReference type="Proteomes" id="UP000199065"/>
    </source>
</evidence>
<dbReference type="Proteomes" id="UP000199065">
    <property type="component" value="Unassembled WGS sequence"/>
</dbReference>
<dbReference type="InterPro" id="IPR051328">
    <property type="entry name" value="T7SS_ABC-Transporter"/>
</dbReference>
<evidence type="ECO:0000256" key="1">
    <source>
        <dbReference type="ARBA" id="ARBA00004141"/>
    </source>
</evidence>
<keyword evidence="3 5" id="KW-1133">Transmembrane helix</keyword>
<dbReference type="EMBL" id="FOPJ01000009">
    <property type="protein sequence ID" value="SFG65275.1"/>
    <property type="molecule type" value="Genomic_DNA"/>
</dbReference>
<dbReference type="NCBIfam" id="TIGR03057">
    <property type="entry name" value="xxxLxxG_by_4"/>
    <property type="match status" value="4"/>
</dbReference>
<dbReference type="PANTHER" id="PTHR43077">
    <property type="entry name" value="TRANSPORT PERMEASE YVFS-RELATED"/>
    <property type="match status" value="1"/>
</dbReference>
<gene>
    <name evidence="7" type="ORF">SAMN05660282_01514</name>
</gene>
<dbReference type="NCBIfam" id="TIGR03062">
    <property type="entry name" value="pip_yhgE_Cterm"/>
    <property type="match status" value="1"/>
</dbReference>
<proteinExistence type="predicted"/>
<organism evidence="7 8">
    <name type="scientific">Corynebacterium spheniscorum</name>
    <dbReference type="NCBI Taxonomy" id="185761"/>
    <lineage>
        <taxon>Bacteria</taxon>
        <taxon>Bacillati</taxon>
        <taxon>Actinomycetota</taxon>
        <taxon>Actinomycetes</taxon>
        <taxon>Mycobacteriales</taxon>
        <taxon>Corynebacteriaceae</taxon>
        <taxon>Corynebacterium</taxon>
    </lineage>
</organism>